<comment type="caution">
    <text evidence="9">The sequence shown here is derived from an EMBL/GenBank/DDBJ whole genome shotgun (WGS) entry which is preliminary data.</text>
</comment>
<dbReference type="InterPro" id="IPR031867">
    <property type="entry name" value="MiT/TFE_N"/>
</dbReference>
<keyword evidence="4" id="KW-0238">DNA-binding</keyword>
<evidence type="ECO:0000313" key="10">
    <source>
        <dbReference type="Proteomes" id="UP001497382"/>
    </source>
</evidence>
<feature type="region of interest" description="Disordered" evidence="7">
    <location>
        <begin position="432"/>
        <end position="484"/>
    </location>
</feature>
<feature type="region of interest" description="Disordered" evidence="7">
    <location>
        <begin position="56"/>
        <end position="79"/>
    </location>
</feature>
<keyword evidence="3" id="KW-0805">Transcription regulation</keyword>
<keyword evidence="6" id="KW-0539">Nucleus</keyword>
<evidence type="ECO:0000259" key="8">
    <source>
        <dbReference type="PROSITE" id="PS50888"/>
    </source>
</evidence>
<comment type="subcellular location">
    <subcellularLocation>
        <location evidence="1">Nucleus</location>
    </subcellularLocation>
</comment>
<proteinExistence type="inferred from homology"/>
<feature type="compositionally biased region" description="Polar residues" evidence="7">
    <location>
        <begin position="436"/>
        <end position="456"/>
    </location>
</feature>
<evidence type="ECO:0000256" key="5">
    <source>
        <dbReference type="ARBA" id="ARBA00023163"/>
    </source>
</evidence>
<dbReference type="Pfam" id="PF00010">
    <property type="entry name" value="HLH"/>
    <property type="match status" value="1"/>
</dbReference>
<evidence type="ECO:0000313" key="9">
    <source>
        <dbReference type="EMBL" id="CAL1277186.1"/>
    </source>
</evidence>
<gene>
    <name evidence="9" type="ORF">LARSCL_LOCUS9072</name>
</gene>
<dbReference type="Proteomes" id="UP001497382">
    <property type="component" value="Unassembled WGS sequence"/>
</dbReference>
<evidence type="ECO:0000256" key="4">
    <source>
        <dbReference type="ARBA" id="ARBA00023125"/>
    </source>
</evidence>
<dbReference type="SMART" id="SM00353">
    <property type="entry name" value="HLH"/>
    <property type="match status" value="1"/>
</dbReference>
<reference evidence="9 10" key="1">
    <citation type="submission" date="2024-04" db="EMBL/GenBank/DDBJ databases">
        <authorList>
            <person name="Rising A."/>
            <person name="Reimegard J."/>
            <person name="Sonavane S."/>
            <person name="Akerstrom W."/>
            <person name="Nylinder S."/>
            <person name="Hedman E."/>
            <person name="Kallberg Y."/>
        </authorList>
    </citation>
    <scope>NUCLEOTIDE SEQUENCE [LARGE SCALE GENOMIC DNA]</scope>
</reference>
<accession>A0AAV1ZZE0</accession>
<organism evidence="9 10">
    <name type="scientific">Larinioides sclopetarius</name>
    <dbReference type="NCBI Taxonomy" id="280406"/>
    <lineage>
        <taxon>Eukaryota</taxon>
        <taxon>Metazoa</taxon>
        <taxon>Ecdysozoa</taxon>
        <taxon>Arthropoda</taxon>
        <taxon>Chelicerata</taxon>
        <taxon>Arachnida</taxon>
        <taxon>Araneae</taxon>
        <taxon>Araneomorphae</taxon>
        <taxon>Entelegynae</taxon>
        <taxon>Araneoidea</taxon>
        <taxon>Araneidae</taxon>
        <taxon>Larinioides</taxon>
    </lineage>
</organism>
<evidence type="ECO:0000256" key="3">
    <source>
        <dbReference type="ARBA" id="ARBA00023015"/>
    </source>
</evidence>
<dbReference type="SUPFAM" id="SSF47459">
    <property type="entry name" value="HLH, helix-loop-helix DNA-binding domain"/>
    <property type="match status" value="1"/>
</dbReference>
<dbReference type="PANTHER" id="PTHR45776">
    <property type="entry name" value="MIP04163P"/>
    <property type="match status" value="1"/>
</dbReference>
<keyword evidence="10" id="KW-1185">Reference proteome</keyword>
<keyword evidence="5" id="KW-0804">Transcription</keyword>
<dbReference type="PANTHER" id="PTHR45776:SF2">
    <property type="entry name" value="MIP04163P"/>
    <property type="match status" value="1"/>
</dbReference>
<sequence length="551" mass="61273">MPSCDVILRPAPSCSQAPPPRATPLLTLCDSQGATKELLKGPFIKCIVKVLKRTSGQDTGDQVSKKPREDIPTGVSPAKNTRQVILKPPIMISRSNMSRTALKQQLMREQLQQQEAKERGLACSAPSQTSSAIRVPVYSSPLPVVQVPKQVLMVKTKLENPTPYHMQESRQRQVREYLSHSHHNGRANSLPTSHIVNSIEPSPQSDFSAAVSSTAASPTDLEEFWNDLQLNSCTDSVADNILDPSLTVPITAVSSTSQSDYPDEADILQVLSMLPTLDGVSTSCPAGLTDVSESDSHIEEKVQAFQKDRQKKDNHNRIERRRRFNINDRIKELGTLLPRSTEQHYELVKDLRQNKGTILKASVDYVRCLKKEVQKIPDLEFRLRMMDQLNKKLLLKIQNLELQLQANNIPVNDSTWYPSTEEDLNSIIKQEDTLSPPLSNGSSSQDRYFPSSQPTLPTLPEHISTDNLPKSSAQSLPHGDSRGNRMPIVQFLIKKETQAPSSCTQSPATGCTSPNFAAFEDLMMEDDHPVTGDPMLSSRDAFTPENMDFMS</sequence>
<evidence type="ECO:0000256" key="1">
    <source>
        <dbReference type="ARBA" id="ARBA00004123"/>
    </source>
</evidence>
<dbReference type="GO" id="GO:0005634">
    <property type="term" value="C:nucleus"/>
    <property type="evidence" value="ECO:0007669"/>
    <property type="project" value="UniProtKB-SubCell"/>
</dbReference>
<dbReference type="PROSITE" id="PS50888">
    <property type="entry name" value="BHLH"/>
    <property type="match status" value="1"/>
</dbReference>
<dbReference type="CDD" id="cd11397">
    <property type="entry name" value="bHLHzip_MITF_like"/>
    <property type="match status" value="1"/>
</dbReference>
<feature type="region of interest" description="Disordered" evidence="7">
    <location>
        <begin position="526"/>
        <end position="551"/>
    </location>
</feature>
<dbReference type="GO" id="GO:0046983">
    <property type="term" value="F:protein dimerization activity"/>
    <property type="evidence" value="ECO:0007669"/>
    <property type="project" value="InterPro"/>
</dbReference>
<dbReference type="AlphaFoldDB" id="A0AAV1ZZE0"/>
<comment type="similarity">
    <text evidence="2">Belongs to the MiT/TFE family.</text>
</comment>
<dbReference type="Pfam" id="PF15951">
    <property type="entry name" value="MITF_TFEB_C_3_N"/>
    <property type="match status" value="1"/>
</dbReference>
<dbReference type="Gene3D" id="4.10.280.10">
    <property type="entry name" value="Helix-loop-helix DNA-binding domain"/>
    <property type="match status" value="1"/>
</dbReference>
<dbReference type="EMBL" id="CAXIEN010000099">
    <property type="protein sequence ID" value="CAL1277186.1"/>
    <property type="molecule type" value="Genomic_DNA"/>
</dbReference>
<feature type="domain" description="BHLH" evidence="8">
    <location>
        <begin position="310"/>
        <end position="369"/>
    </location>
</feature>
<evidence type="ECO:0000256" key="2">
    <source>
        <dbReference type="ARBA" id="ARBA00008289"/>
    </source>
</evidence>
<name>A0AAV1ZZE0_9ARAC</name>
<dbReference type="InterPro" id="IPR036638">
    <property type="entry name" value="HLH_DNA-bd_sf"/>
</dbReference>
<evidence type="ECO:0000256" key="7">
    <source>
        <dbReference type="SAM" id="MobiDB-lite"/>
    </source>
</evidence>
<evidence type="ECO:0000256" key="6">
    <source>
        <dbReference type="ARBA" id="ARBA00023242"/>
    </source>
</evidence>
<feature type="compositionally biased region" description="Polar residues" evidence="7">
    <location>
        <begin position="465"/>
        <end position="475"/>
    </location>
</feature>
<protein>
    <recommendedName>
        <fullName evidence="8">BHLH domain-containing protein</fullName>
    </recommendedName>
</protein>
<dbReference type="GO" id="GO:0000978">
    <property type="term" value="F:RNA polymerase II cis-regulatory region sequence-specific DNA binding"/>
    <property type="evidence" value="ECO:0007669"/>
    <property type="project" value="TreeGrafter"/>
</dbReference>
<dbReference type="GO" id="GO:0000981">
    <property type="term" value="F:DNA-binding transcription factor activity, RNA polymerase II-specific"/>
    <property type="evidence" value="ECO:0007669"/>
    <property type="project" value="TreeGrafter"/>
</dbReference>
<dbReference type="InterPro" id="IPR011598">
    <property type="entry name" value="bHLH_dom"/>
</dbReference>